<evidence type="ECO:0000259" key="10">
    <source>
        <dbReference type="Pfam" id="PF00501"/>
    </source>
</evidence>
<dbReference type="FunCoup" id="A0A6P7FMY9">
    <property type="interactions" value="78"/>
</dbReference>
<dbReference type="AlphaFoldDB" id="A0A6P7FMY9"/>
<dbReference type="InterPro" id="IPR020845">
    <property type="entry name" value="AMP-binding_CS"/>
</dbReference>
<dbReference type="Gene3D" id="3.30.300.30">
    <property type="match status" value="1"/>
</dbReference>
<dbReference type="FunFam" id="3.40.50.12780:FF:000011">
    <property type="entry name" value="Acetyl-coenzyme A synthetase 2-like, mitochondrial"/>
    <property type="match status" value="1"/>
</dbReference>
<dbReference type="InterPro" id="IPR032387">
    <property type="entry name" value="ACAS_N"/>
</dbReference>
<dbReference type="EC" id="6.2.1.1" evidence="4"/>
<comment type="catalytic activity">
    <reaction evidence="1">
        <text>acetate + ATP + CoA = acetyl-CoA + AMP + diphosphate</text>
        <dbReference type="Rhea" id="RHEA:23176"/>
        <dbReference type="ChEBI" id="CHEBI:30089"/>
        <dbReference type="ChEBI" id="CHEBI:30616"/>
        <dbReference type="ChEBI" id="CHEBI:33019"/>
        <dbReference type="ChEBI" id="CHEBI:57287"/>
        <dbReference type="ChEBI" id="CHEBI:57288"/>
        <dbReference type="ChEBI" id="CHEBI:456215"/>
        <dbReference type="EC" id="6.2.1.1"/>
    </reaction>
    <physiologicalReaction direction="left-to-right" evidence="1">
        <dbReference type="Rhea" id="RHEA:23177"/>
    </physiologicalReaction>
</comment>
<organism evidence="15">
    <name type="scientific">Diabrotica virgifera virgifera</name>
    <name type="common">western corn rootworm</name>
    <dbReference type="NCBI Taxonomy" id="50390"/>
    <lineage>
        <taxon>Eukaryota</taxon>
        <taxon>Metazoa</taxon>
        <taxon>Ecdysozoa</taxon>
        <taxon>Arthropoda</taxon>
        <taxon>Hexapoda</taxon>
        <taxon>Insecta</taxon>
        <taxon>Pterygota</taxon>
        <taxon>Neoptera</taxon>
        <taxon>Endopterygota</taxon>
        <taxon>Coleoptera</taxon>
        <taxon>Polyphaga</taxon>
        <taxon>Cucujiformia</taxon>
        <taxon>Chrysomeloidea</taxon>
        <taxon>Chrysomelidae</taxon>
        <taxon>Galerucinae</taxon>
        <taxon>Diabroticina</taxon>
        <taxon>Diabroticites</taxon>
        <taxon>Diabrotica</taxon>
    </lineage>
</organism>
<sequence length="658" mass="73136">MISTRNQEVVKKKMASRTSVPFPLASYELEFAESIQHPERFWAKVGQYVTWSKPWKRVLDNTYEPFTKWFVGGELNACYNAVDRHVEAGKGDKVALIYDSPLLGIVRKITYFELQEKVSKLGGLLQRLGVSKGDKVIIYMPLIPETIMAMLAVARIGAVHSVVFGGFAANELCIRIQHAEPKVIIAASCGIEPSRVVNYITELNEAIALSSHKPSKCIIYQRKGVEIGDLDPDRDMDWEEAIKNCESAPCIPVDANDPLYILYTSGTTGEPKGIIRPIGGHLCTLVYNLKTLYGLTPDDVWWATSDFGWVVGHSFMCYGPLCYGMTSVVYEGKPTTTPDPSSYYRIINDYKVNGIFSVPTAMRLLKQTDPEGKYGMEYDLSSLRQLWLAGEHLDYNTKLWTERMFGAPVINHWWQTETGSGITGMCAGLKNPCPATDLTVGLPFPGFNVKVLRKDGTDADTNELGRVAIKLPLPPGTLSTLYRAEERFVKTYFSKFSGYYDTMDAGYVDKDGLIYVTARADDVINVAGHRLSTLALENIILSHPEVGMACVISVPDEIKSEVPLCLFVMKEDSDQSDVSVSKELVSMVREKLGPVAAFKLAIPTRGLPLTRSGKICRKSLADLARNKLKKISATVVDPTVYKDIEEVLRKYGYCNAVD</sequence>
<comment type="similarity">
    <text evidence="2">Belongs to the ATP-dependent AMP-binding enzyme family.</text>
</comment>
<dbReference type="EnsemblMetazoa" id="XM_028278589.2">
    <property type="protein sequence ID" value="XP_028134390.1"/>
    <property type="gene ID" value="LOC114329469"/>
</dbReference>
<evidence type="ECO:0000313" key="13">
    <source>
        <dbReference type="EnsemblMetazoa" id="XP_028134390.1"/>
    </source>
</evidence>
<evidence type="ECO:0000256" key="9">
    <source>
        <dbReference type="ARBA" id="ARBA00049004"/>
    </source>
</evidence>
<accession>A0A6P7FMY9</accession>
<evidence type="ECO:0000256" key="4">
    <source>
        <dbReference type="ARBA" id="ARBA00013275"/>
    </source>
</evidence>
<evidence type="ECO:0000256" key="7">
    <source>
        <dbReference type="ARBA" id="ARBA00042755"/>
    </source>
</evidence>
<feature type="domain" description="AMP-dependent synthetase/ligase" evidence="10">
    <location>
        <begin position="88"/>
        <end position="470"/>
    </location>
</feature>
<evidence type="ECO:0000256" key="2">
    <source>
        <dbReference type="ARBA" id="ARBA00006432"/>
    </source>
</evidence>
<keyword evidence="14" id="KW-1185">Reference proteome</keyword>
<dbReference type="RefSeq" id="XP_028134390.1">
    <property type="nucleotide sequence ID" value="XM_028278589.1"/>
</dbReference>
<dbReference type="PANTHER" id="PTHR43347">
    <property type="entry name" value="ACYL-COA SYNTHETASE"/>
    <property type="match status" value="1"/>
</dbReference>
<comment type="catalytic activity">
    <reaction evidence="8">
        <text>butanoate + ATP + CoA = butanoyl-CoA + AMP + diphosphate</text>
        <dbReference type="Rhea" id="RHEA:46172"/>
        <dbReference type="ChEBI" id="CHEBI:17968"/>
        <dbReference type="ChEBI" id="CHEBI:30616"/>
        <dbReference type="ChEBI" id="CHEBI:33019"/>
        <dbReference type="ChEBI" id="CHEBI:57287"/>
        <dbReference type="ChEBI" id="CHEBI:57371"/>
        <dbReference type="ChEBI" id="CHEBI:456215"/>
    </reaction>
    <physiologicalReaction direction="left-to-right" evidence="8">
        <dbReference type="Rhea" id="RHEA:46173"/>
    </physiologicalReaction>
</comment>
<dbReference type="InterPro" id="IPR025110">
    <property type="entry name" value="AMP-bd_C"/>
</dbReference>
<dbReference type="InterPro" id="IPR042099">
    <property type="entry name" value="ANL_N_sf"/>
</dbReference>
<dbReference type="InParanoid" id="A0A6P7FMY9"/>
<evidence type="ECO:0000256" key="6">
    <source>
        <dbReference type="ARBA" id="ARBA00040004"/>
    </source>
</evidence>
<dbReference type="EC" id="6.2.1.17" evidence="3"/>
<dbReference type="InterPro" id="IPR045851">
    <property type="entry name" value="AMP-bd_C_sf"/>
</dbReference>
<evidence type="ECO:0000313" key="14">
    <source>
        <dbReference type="Proteomes" id="UP001652700"/>
    </source>
</evidence>
<reference evidence="13" key="2">
    <citation type="submission" date="2025-05" db="UniProtKB">
        <authorList>
            <consortium name="EnsemblMetazoa"/>
        </authorList>
    </citation>
    <scope>IDENTIFICATION</scope>
</reference>
<dbReference type="GO" id="GO:0050218">
    <property type="term" value="F:propionate-CoA ligase activity"/>
    <property type="evidence" value="ECO:0007669"/>
    <property type="project" value="UniProtKB-EC"/>
</dbReference>
<dbReference type="OrthoDB" id="1706066at2759"/>
<evidence type="ECO:0000256" key="1">
    <source>
        <dbReference type="ARBA" id="ARBA00001884"/>
    </source>
</evidence>
<evidence type="ECO:0000256" key="8">
    <source>
        <dbReference type="ARBA" id="ARBA00047935"/>
    </source>
</evidence>
<feature type="domain" description="AMP-binding enzyme C-terminal" evidence="11">
    <location>
        <begin position="536"/>
        <end position="614"/>
    </location>
</feature>
<name>A0A6P7FMY9_DIAVI</name>
<comment type="catalytic activity">
    <reaction evidence="9">
        <text>propanoate + ATP + CoA = propanoyl-CoA + AMP + diphosphate</text>
        <dbReference type="Rhea" id="RHEA:20373"/>
        <dbReference type="ChEBI" id="CHEBI:17272"/>
        <dbReference type="ChEBI" id="CHEBI:30616"/>
        <dbReference type="ChEBI" id="CHEBI:33019"/>
        <dbReference type="ChEBI" id="CHEBI:57287"/>
        <dbReference type="ChEBI" id="CHEBI:57392"/>
        <dbReference type="ChEBI" id="CHEBI:456215"/>
        <dbReference type="EC" id="6.2.1.17"/>
    </reaction>
    <physiologicalReaction direction="left-to-right" evidence="9">
        <dbReference type="Rhea" id="RHEA:20374"/>
    </physiologicalReaction>
</comment>
<evidence type="ECO:0000256" key="3">
    <source>
        <dbReference type="ARBA" id="ARBA00012985"/>
    </source>
</evidence>
<dbReference type="PANTHER" id="PTHR43347:SF3">
    <property type="entry name" value="ACYL-COA SYNTHETASE SHORT-CHAIN FAMILY MEMBER 3, MITOCHONDRIAL"/>
    <property type="match status" value="1"/>
</dbReference>
<gene>
    <name evidence="15" type="primary">LOC114329469</name>
</gene>
<proteinExistence type="inferred from homology"/>
<feature type="domain" description="Acetyl-coenzyme A synthetase N-terminal" evidence="12">
    <location>
        <begin position="30"/>
        <end position="81"/>
    </location>
</feature>
<dbReference type="Pfam" id="PF13193">
    <property type="entry name" value="AMP-binding_C"/>
    <property type="match status" value="1"/>
</dbReference>
<dbReference type="GO" id="GO:0003987">
    <property type="term" value="F:acetate-CoA ligase activity"/>
    <property type="evidence" value="ECO:0007669"/>
    <property type="project" value="UniProtKB-EC"/>
</dbReference>
<evidence type="ECO:0000313" key="15">
    <source>
        <dbReference type="RefSeq" id="XP_028134390.1"/>
    </source>
</evidence>
<evidence type="ECO:0000259" key="12">
    <source>
        <dbReference type="Pfam" id="PF16177"/>
    </source>
</evidence>
<dbReference type="Pfam" id="PF16177">
    <property type="entry name" value="ACAS_N"/>
    <property type="match status" value="1"/>
</dbReference>
<dbReference type="Proteomes" id="UP001652700">
    <property type="component" value="Unplaced"/>
</dbReference>
<evidence type="ECO:0000256" key="5">
    <source>
        <dbReference type="ARBA" id="ARBA00029726"/>
    </source>
</evidence>
<dbReference type="Pfam" id="PF00501">
    <property type="entry name" value="AMP-binding"/>
    <property type="match status" value="1"/>
</dbReference>
<dbReference type="InterPro" id="IPR000873">
    <property type="entry name" value="AMP-dep_synth/lig_dom"/>
</dbReference>
<protein>
    <recommendedName>
        <fullName evidence="6">Acyl-CoA synthetase short-chain family member 3, mitochondrial</fullName>
        <ecNumber evidence="4">6.2.1.1</ecNumber>
        <ecNumber evidence="3">6.2.1.17</ecNumber>
    </recommendedName>
    <alternativeName>
        <fullName evidence="7">Acetate--CoA ligase 3</fullName>
    </alternativeName>
    <alternativeName>
        <fullName evidence="5">Propionate--CoA ligase</fullName>
    </alternativeName>
</protein>
<dbReference type="KEGG" id="dvv:114329469"/>
<dbReference type="Gene3D" id="3.40.50.12780">
    <property type="entry name" value="N-terminal domain of ligase-like"/>
    <property type="match status" value="1"/>
</dbReference>
<reference evidence="15" key="1">
    <citation type="submission" date="2025-04" db="UniProtKB">
        <authorList>
            <consortium name="RefSeq"/>
        </authorList>
    </citation>
    <scope>IDENTIFICATION</scope>
    <source>
        <tissue evidence="15">Whole insect</tissue>
    </source>
</reference>
<evidence type="ECO:0000259" key="11">
    <source>
        <dbReference type="Pfam" id="PF13193"/>
    </source>
</evidence>
<dbReference type="PROSITE" id="PS00455">
    <property type="entry name" value="AMP_BINDING"/>
    <property type="match status" value="1"/>
</dbReference>
<dbReference type="SUPFAM" id="SSF56801">
    <property type="entry name" value="Acetyl-CoA synthetase-like"/>
    <property type="match status" value="1"/>
</dbReference>
<dbReference type="GO" id="GO:0005759">
    <property type="term" value="C:mitochondrial matrix"/>
    <property type="evidence" value="ECO:0007669"/>
    <property type="project" value="TreeGrafter"/>
</dbReference>
<dbReference type="GeneID" id="114329469"/>